<accession>A0A3B9QTB8</accession>
<sequence length="77" mass="8194">MGVAFWAMLYWDFLKCLVTSLPQVRRVGLVGMVGIIGPVGELVRDICGMETSPPPLPAGTKKAPTDVCRWGLGSSGC</sequence>
<name>A0A3B9QTB8_9CORY</name>
<proteinExistence type="predicted"/>
<dbReference type="AlphaFoldDB" id="A0A3B9QTB8"/>
<protein>
    <submittedName>
        <fullName evidence="1">Uncharacterized protein</fullName>
    </submittedName>
</protein>
<evidence type="ECO:0000313" key="2">
    <source>
        <dbReference type="Proteomes" id="UP000260925"/>
    </source>
</evidence>
<gene>
    <name evidence="1" type="ORF">DCL06_02740</name>
</gene>
<reference evidence="1 2" key="1">
    <citation type="journal article" date="2018" name="Nat. Biotechnol.">
        <title>A standardized bacterial taxonomy based on genome phylogeny substantially revises the tree of life.</title>
        <authorList>
            <person name="Parks D.H."/>
            <person name="Chuvochina M."/>
            <person name="Waite D.W."/>
            <person name="Rinke C."/>
            <person name="Skarshewski A."/>
            <person name="Chaumeil P.A."/>
            <person name="Hugenholtz P."/>
        </authorList>
    </citation>
    <scope>NUCLEOTIDE SEQUENCE [LARGE SCALE GENOMIC DNA]</scope>
    <source>
        <strain evidence="1">UBA9851</strain>
    </source>
</reference>
<organism evidence="1 2">
    <name type="scientific">Corynebacterium variabile</name>
    <dbReference type="NCBI Taxonomy" id="1727"/>
    <lineage>
        <taxon>Bacteria</taxon>
        <taxon>Bacillati</taxon>
        <taxon>Actinomycetota</taxon>
        <taxon>Actinomycetes</taxon>
        <taxon>Mycobacteriales</taxon>
        <taxon>Corynebacteriaceae</taxon>
        <taxon>Corynebacterium</taxon>
    </lineage>
</organism>
<dbReference type="EMBL" id="DMDD01000064">
    <property type="protein sequence ID" value="HAF71987.1"/>
    <property type="molecule type" value="Genomic_DNA"/>
</dbReference>
<comment type="caution">
    <text evidence="1">The sequence shown here is derived from an EMBL/GenBank/DDBJ whole genome shotgun (WGS) entry which is preliminary data.</text>
</comment>
<evidence type="ECO:0000313" key="1">
    <source>
        <dbReference type="EMBL" id="HAF71987.1"/>
    </source>
</evidence>
<dbReference type="Proteomes" id="UP000260925">
    <property type="component" value="Unassembled WGS sequence"/>
</dbReference>